<dbReference type="EMBL" id="LT635760">
    <property type="protein sequence ID" value="SGZ56507.1"/>
    <property type="molecule type" value="Genomic_DNA"/>
</dbReference>
<dbReference type="Proteomes" id="UP000182334">
    <property type="component" value="Chromosome V"/>
</dbReference>
<feature type="compositionally biased region" description="Polar residues" evidence="1">
    <location>
        <begin position="124"/>
        <end position="138"/>
    </location>
</feature>
<dbReference type="AlphaFoldDB" id="A0A1L0BZ32"/>
<accession>A0A1L0BZ32</accession>
<reference evidence="2 3" key="1">
    <citation type="submission" date="2016-10" db="EMBL/GenBank/DDBJ databases">
        <authorList>
            <person name="de Groot N.N."/>
        </authorList>
    </citation>
    <scope>NUCLEOTIDE SEQUENCE [LARGE SCALE GENOMIC DNA]</scope>
    <source>
        <strain evidence="2 3">CBS 141442</strain>
    </source>
</reference>
<evidence type="ECO:0000256" key="1">
    <source>
        <dbReference type="SAM" id="MobiDB-lite"/>
    </source>
</evidence>
<organism evidence="2 3">
    <name type="scientific">Sungouiella intermedia</name>
    <dbReference type="NCBI Taxonomy" id="45354"/>
    <lineage>
        <taxon>Eukaryota</taxon>
        <taxon>Fungi</taxon>
        <taxon>Dikarya</taxon>
        <taxon>Ascomycota</taxon>
        <taxon>Saccharomycotina</taxon>
        <taxon>Pichiomycetes</taxon>
        <taxon>Metschnikowiaceae</taxon>
        <taxon>Sungouiella</taxon>
    </lineage>
</organism>
<evidence type="ECO:0000313" key="2">
    <source>
        <dbReference type="EMBL" id="SGZ56507.1"/>
    </source>
</evidence>
<protein>
    <submittedName>
        <fullName evidence="2">CIC11C00000003203</fullName>
    </submittedName>
</protein>
<feature type="region of interest" description="Disordered" evidence="1">
    <location>
        <begin position="104"/>
        <end position="143"/>
    </location>
</feature>
<keyword evidence="3" id="KW-1185">Reference proteome</keyword>
<sequence>MHWEDVYHVIHTCRYKIDYHLIELRRKYYSNSRNPRVIHTKLQDQMLFSLRTCPHDKYLPKADEFLTLEKATDTQSLMDIYLEEEEPLVNLDETSSFDDHRPMDVFSPITPQTPQTSPIYPNENRPQTAQRSQTSQLPKSEKLRNSLPDIQKVWARLPFTASRMQNLMSKNVVASSTNESVEAFHTSYKCPQCVNENKMVWKSVLNDVSLSAARLSTGSDGVSRDDYENLSGDFIDSKRKEDVFVENLAEGRAKFHGKVCVD</sequence>
<feature type="compositionally biased region" description="Low complexity" evidence="1">
    <location>
        <begin position="107"/>
        <end position="119"/>
    </location>
</feature>
<dbReference type="OrthoDB" id="4075814at2759"/>
<name>A0A1L0BZ32_9ASCO</name>
<evidence type="ECO:0000313" key="3">
    <source>
        <dbReference type="Proteomes" id="UP000182334"/>
    </source>
</evidence>
<gene>
    <name evidence="2" type="ORF">SAMEA4029010_CIC11G00000003203</name>
</gene>
<proteinExistence type="predicted"/>